<keyword evidence="3" id="KW-1185">Reference proteome</keyword>
<name>A0A810Q644_9FIRM</name>
<dbReference type="KEGG" id="vcop:MM50RIKEN_18280"/>
<evidence type="ECO:0000313" key="2">
    <source>
        <dbReference type="EMBL" id="BCK82065.1"/>
    </source>
</evidence>
<accession>A0A810Q644</accession>
<proteinExistence type="predicted"/>
<evidence type="ECO:0000256" key="1">
    <source>
        <dbReference type="SAM" id="MobiDB-lite"/>
    </source>
</evidence>
<dbReference type="AlphaFoldDB" id="A0A810Q644"/>
<feature type="region of interest" description="Disordered" evidence="1">
    <location>
        <begin position="1"/>
        <end position="36"/>
    </location>
</feature>
<reference evidence="2" key="1">
    <citation type="submission" date="2020-09" db="EMBL/GenBank/DDBJ databases">
        <title>New species isolated from human feces.</title>
        <authorList>
            <person name="Kitahara M."/>
            <person name="Shigeno Y."/>
            <person name="Shime M."/>
            <person name="Matsumoto Y."/>
            <person name="Nakamura S."/>
            <person name="Motooka D."/>
            <person name="Fukuoka S."/>
            <person name="Nishikawa H."/>
            <person name="Benno Y."/>
        </authorList>
    </citation>
    <scope>NUCLEOTIDE SEQUENCE</scope>
    <source>
        <strain evidence="2">MM50</strain>
    </source>
</reference>
<dbReference type="EMBL" id="AP023418">
    <property type="protein sequence ID" value="BCK82065.1"/>
    <property type="molecule type" value="Genomic_DNA"/>
</dbReference>
<protein>
    <submittedName>
        <fullName evidence="2">Uncharacterized protein</fullName>
    </submittedName>
</protein>
<sequence>MLPPIPQLPIRRRRAVAPKDNGYPLDGGGARERIPADIGSSPCPLLHIAKKVIA</sequence>
<gene>
    <name evidence="2" type="ORF">MM50RIKEN_18280</name>
</gene>
<organism evidence="2 3">
    <name type="scientific">Vescimonas coprocola</name>
    <dbReference type="NCBI Taxonomy" id="2714355"/>
    <lineage>
        <taxon>Bacteria</taxon>
        <taxon>Bacillati</taxon>
        <taxon>Bacillota</taxon>
        <taxon>Clostridia</taxon>
        <taxon>Eubacteriales</taxon>
        <taxon>Oscillospiraceae</taxon>
        <taxon>Vescimonas</taxon>
    </lineage>
</organism>
<dbReference type="Proteomes" id="UP000681035">
    <property type="component" value="Chromosome"/>
</dbReference>
<evidence type="ECO:0000313" key="3">
    <source>
        <dbReference type="Proteomes" id="UP000681035"/>
    </source>
</evidence>